<proteinExistence type="predicted"/>
<accession>A0A6L5B8X8</accession>
<comment type="caution">
    <text evidence="1">The sequence shown here is derived from an EMBL/GenBank/DDBJ whole genome shotgun (WGS) entry which is preliminary data.</text>
</comment>
<dbReference type="EMBL" id="WRXP01001987">
    <property type="protein sequence ID" value="KAF1001968.1"/>
    <property type="molecule type" value="Genomic_DNA"/>
</dbReference>
<name>A0A6L5B8X8_APIGR</name>
<dbReference type="AlphaFoldDB" id="A0A6L5B8X8"/>
<keyword evidence="2" id="KW-1185">Reference proteome</keyword>
<dbReference type="Proteomes" id="UP000593563">
    <property type="component" value="Unassembled WGS sequence"/>
</dbReference>
<evidence type="ECO:0000313" key="2">
    <source>
        <dbReference type="Proteomes" id="UP000593563"/>
    </source>
</evidence>
<protein>
    <submittedName>
        <fullName evidence="1">Uncharacterized protein</fullName>
    </submittedName>
</protein>
<reference evidence="1" key="1">
    <citation type="submission" date="2020-01" db="EMBL/GenBank/DDBJ databases">
        <title>The Celery Genome Sequence Reveals Sequential Paleo-tetraploidization, Resistance Gene Elimination, Karyotype Evolution, and Functional Innovation in Apiales.</title>
        <authorList>
            <person name="Song X."/>
        </authorList>
    </citation>
    <scope>NUCLEOTIDE SEQUENCE</scope>
    <source>
        <tissue evidence="1">Leaf</tissue>
    </source>
</reference>
<feature type="non-terminal residue" evidence="1">
    <location>
        <position position="1"/>
    </location>
</feature>
<sequence length="57" mass="6479">NSKLQAQLDALRKAVGEGEIKSLQSNLTLEKVHGKEMKLQNEQFGIEINQTTWRCHS</sequence>
<feature type="non-terminal residue" evidence="1">
    <location>
        <position position="57"/>
    </location>
</feature>
<organism evidence="1 2">
    <name type="scientific">Apium graveolens</name>
    <name type="common">Celery</name>
    <dbReference type="NCBI Taxonomy" id="4045"/>
    <lineage>
        <taxon>Eukaryota</taxon>
        <taxon>Viridiplantae</taxon>
        <taxon>Streptophyta</taxon>
        <taxon>Embryophyta</taxon>
        <taxon>Tracheophyta</taxon>
        <taxon>Spermatophyta</taxon>
        <taxon>Magnoliopsida</taxon>
        <taxon>eudicotyledons</taxon>
        <taxon>Gunneridae</taxon>
        <taxon>Pentapetalae</taxon>
        <taxon>asterids</taxon>
        <taxon>campanulids</taxon>
        <taxon>Apiales</taxon>
        <taxon>Apiaceae</taxon>
        <taxon>Apioideae</taxon>
        <taxon>apioid superclade</taxon>
        <taxon>Apieae</taxon>
        <taxon>Apium</taxon>
    </lineage>
</organism>
<evidence type="ECO:0000313" key="1">
    <source>
        <dbReference type="EMBL" id="KAF1001968.1"/>
    </source>
</evidence>
<gene>
    <name evidence="1" type="ORF">AG4045_027094</name>
</gene>